<dbReference type="InterPro" id="IPR020588">
    <property type="entry name" value="RecA_ATP-bd"/>
</dbReference>
<dbReference type="InterPro" id="IPR020568">
    <property type="entry name" value="Ribosomal_Su5_D2-typ_SF"/>
</dbReference>
<dbReference type="GO" id="GO:0003677">
    <property type="term" value="F:DNA binding"/>
    <property type="evidence" value="ECO:0007669"/>
    <property type="project" value="InterPro"/>
</dbReference>
<dbReference type="Proteomes" id="UP000178735">
    <property type="component" value="Unassembled WGS sequence"/>
</dbReference>
<dbReference type="AlphaFoldDB" id="A0A1F7WGY3"/>
<dbReference type="SUPFAM" id="SSF54211">
    <property type="entry name" value="Ribosomal protein S5 domain 2-like"/>
    <property type="match status" value="1"/>
</dbReference>
<name>A0A1F7WGY3_9BACT</name>
<dbReference type="PRINTS" id="PR01874">
    <property type="entry name" value="DNAREPAIRADA"/>
</dbReference>
<comment type="caution">
    <text evidence="2">The sequence shown here is derived from an EMBL/GenBank/DDBJ whole genome shotgun (WGS) entry which is preliminary data.</text>
</comment>
<gene>
    <name evidence="2" type="ORF">A2008_12710</name>
</gene>
<dbReference type="PANTHER" id="PTHR32472">
    <property type="entry name" value="DNA REPAIR PROTEIN RADA"/>
    <property type="match status" value="1"/>
</dbReference>
<evidence type="ECO:0000313" key="3">
    <source>
        <dbReference type="Proteomes" id="UP000178735"/>
    </source>
</evidence>
<dbReference type="PANTHER" id="PTHR32472:SF10">
    <property type="entry name" value="DNA REPAIR PROTEIN RADA-LIKE PROTEIN"/>
    <property type="match status" value="1"/>
</dbReference>
<dbReference type="InterPro" id="IPR027417">
    <property type="entry name" value="P-loop_NTPase"/>
</dbReference>
<dbReference type="Gene3D" id="3.40.50.300">
    <property type="entry name" value="P-loop containing nucleotide triphosphate hydrolases"/>
    <property type="match status" value="1"/>
</dbReference>
<feature type="domain" description="RecA family profile 1" evidence="1">
    <location>
        <begin position="102"/>
        <end position="252"/>
    </location>
</feature>
<dbReference type="Pfam" id="PF06745">
    <property type="entry name" value="ATPase"/>
    <property type="match status" value="1"/>
</dbReference>
<organism evidence="2 3">
    <name type="scientific">Candidatus Wallbacteria bacterium GWC2_49_35</name>
    <dbReference type="NCBI Taxonomy" id="1817813"/>
    <lineage>
        <taxon>Bacteria</taxon>
        <taxon>Candidatus Walliibacteriota</taxon>
    </lineage>
</organism>
<reference evidence="2 3" key="1">
    <citation type="journal article" date="2016" name="Nat. Commun.">
        <title>Thousands of microbial genomes shed light on interconnected biogeochemical processes in an aquifer system.</title>
        <authorList>
            <person name="Anantharaman K."/>
            <person name="Brown C.T."/>
            <person name="Hug L.A."/>
            <person name="Sharon I."/>
            <person name="Castelle C.J."/>
            <person name="Probst A.J."/>
            <person name="Thomas B.C."/>
            <person name="Singh A."/>
            <person name="Wilkins M.J."/>
            <person name="Karaoz U."/>
            <person name="Brodie E.L."/>
            <person name="Williams K.H."/>
            <person name="Hubbard S.S."/>
            <person name="Banfield J.F."/>
        </authorList>
    </citation>
    <scope>NUCLEOTIDE SEQUENCE [LARGE SCALE GENOMIC DNA]</scope>
</reference>
<protein>
    <recommendedName>
        <fullName evidence="1">RecA family profile 1 domain-containing protein</fullName>
    </recommendedName>
</protein>
<dbReference type="GO" id="GO:0000725">
    <property type="term" value="P:recombinational repair"/>
    <property type="evidence" value="ECO:0007669"/>
    <property type="project" value="TreeGrafter"/>
</dbReference>
<dbReference type="EMBL" id="MGFH01000217">
    <property type="protein sequence ID" value="OGM02073.1"/>
    <property type="molecule type" value="Genomic_DNA"/>
</dbReference>
<proteinExistence type="predicted"/>
<accession>A0A1F7WGY3</accession>
<dbReference type="GO" id="GO:0140664">
    <property type="term" value="F:ATP-dependent DNA damage sensor activity"/>
    <property type="evidence" value="ECO:0007669"/>
    <property type="project" value="InterPro"/>
</dbReference>
<sequence length="507" mass="55482">MTNPQPSGILNDENFATYICTECEAIFDKKMEICPKCKTAGAIDKIEVTPKLYDEDFGLYDKSEFKCEINNGISAAEAVATPKPEAPAAFNEADEDISELKISSCRSCGVAGFDSLFGGGPVAGTFHLFVGAQSCGKTSFLLKIAEGYAVNGHRTLYISSEESKWQMSDRLRRMNINSPILFTCHAGDMDLVTSEIASRRPEIVFLDSMSGVFNKQVDAMRSSNIQIRECFAELSRTAKEKNITIFAAANDIGPSSMREFNSISHFFDSIISFEAPFNNVKLARLLKSRNSRRGAVAVFRSDHNGLTPSPANEYEGILSGALENKTECYRIGAVSCCYRECGIPIFNELETIVGEFPAAGPQWNICQGLRRDVFESVAMIVEKYNAINLHDKNIITRLKGPSHSTCGDLELAIAAAIVSSYYDIAVSNRVLFAGGLDYSGAVSPADIDAEMLCSLINSGFKTVISSNLKKETVENLSGEVSFYNIQNIKYLRDLLSSLSLEAEKTNG</sequence>
<evidence type="ECO:0000313" key="2">
    <source>
        <dbReference type="EMBL" id="OGM02073.1"/>
    </source>
</evidence>
<dbReference type="SUPFAM" id="SSF52540">
    <property type="entry name" value="P-loop containing nucleoside triphosphate hydrolases"/>
    <property type="match status" value="1"/>
</dbReference>
<dbReference type="InterPro" id="IPR014774">
    <property type="entry name" value="KaiC-like_dom"/>
</dbReference>
<evidence type="ECO:0000259" key="1">
    <source>
        <dbReference type="PROSITE" id="PS50162"/>
    </source>
</evidence>
<dbReference type="GO" id="GO:0005524">
    <property type="term" value="F:ATP binding"/>
    <property type="evidence" value="ECO:0007669"/>
    <property type="project" value="InterPro"/>
</dbReference>
<dbReference type="PROSITE" id="PS50162">
    <property type="entry name" value="RECA_2"/>
    <property type="match status" value="1"/>
</dbReference>
<dbReference type="STRING" id="1817813.A2008_12710"/>